<dbReference type="Proteomes" id="UP000204049">
    <property type="component" value="Segment"/>
</dbReference>
<keyword evidence="2" id="KW-1185">Reference proteome</keyword>
<dbReference type="KEGG" id="vg:15009702"/>
<dbReference type="GeneID" id="15009702"/>
<evidence type="ECO:0000313" key="2">
    <source>
        <dbReference type="Proteomes" id="UP000204049"/>
    </source>
</evidence>
<reference evidence="1 2" key="1">
    <citation type="submission" date="2010-09" db="EMBL/GenBank/DDBJ databases">
        <title>The Genome Sequence of Synechococcus phage S-RIP2 isolate N1_2007.</title>
        <authorList>
            <consortium name="The Broad Institute Genome Sequencing Platform"/>
            <person name="Henn M.R."/>
            <person name="Marston M."/>
            <person name="Levin J."/>
            <person name="Malboeuf C."/>
            <person name="Casali M."/>
            <person name="Russ C."/>
            <person name="Lennon N."/>
            <person name="Chapman S.B."/>
            <person name="Erlich R."/>
            <person name="Young S.K."/>
            <person name="Yandava C."/>
            <person name="Zeng Q."/>
            <person name="Fitzgerald M.F."/>
            <person name="Alvarado L."/>
            <person name="Anderson S."/>
            <person name="Berlin A."/>
            <person name="Chen Z."/>
            <person name="Freedman E."/>
            <person name="Gellesch M."/>
            <person name="Goldberg J."/>
            <person name="Green L."/>
            <person name="Griggs A."/>
            <person name="Gujja S."/>
            <person name="Heilman E.R."/>
            <person name="Heiman D."/>
            <person name="Hollinger A."/>
            <person name="Howarth C."/>
            <person name="Larson L."/>
            <person name="Mehta T."/>
            <person name="Neiman D."/>
            <person name="Pearson M."/>
            <person name="Roberts A."/>
            <person name="Ryan E."/>
            <person name="Saif S."/>
            <person name="Shea T."/>
            <person name="Shenoy N."/>
            <person name="Sisk P."/>
            <person name="Stolte C."/>
            <person name="Sykes S."/>
            <person name="White J."/>
            <person name="Haas B."/>
            <person name="Nusbaum C."/>
            <person name="Birren B."/>
        </authorList>
    </citation>
    <scope>NUCLEOTIDE SEQUENCE [LARGE SCALE GENOMIC DNA]</scope>
</reference>
<sequence length="49" mass="5259">MCTLLGLVVVGLVQTGPGVFTVELLTETGDILEYVLIENDKNLSSHITL</sequence>
<dbReference type="RefSeq" id="YP_007673190.1">
    <property type="nucleotide sequence ID" value="NC_020838.1"/>
</dbReference>
<accession>M4NNV6</accession>
<proteinExistence type="predicted"/>
<dbReference type="EMBL" id="HQ317389">
    <property type="protein sequence ID" value="AGG91341.1"/>
    <property type="molecule type" value="Genomic_DNA"/>
</dbReference>
<gene>
    <name evidence="1" type="ORF">SWQG_00047</name>
</gene>
<organism evidence="1 2">
    <name type="scientific">Synechococcus phage S-RIP2</name>
    <dbReference type="NCBI Taxonomy" id="754040"/>
    <lineage>
        <taxon>Viruses</taxon>
        <taxon>Duplodnaviria</taxon>
        <taxon>Heunggongvirae</taxon>
        <taxon>Uroviricota</taxon>
        <taxon>Caudoviricetes</taxon>
        <taxon>Autographivirales</taxon>
        <taxon>Sednavirus</taxon>
        <taxon>Sednavirus SRIP2</taxon>
    </lineage>
</organism>
<protein>
    <submittedName>
        <fullName evidence="1">Uncharacterized protein</fullName>
    </submittedName>
</protein>
<evidence type="ECO:0000313" key="1">
    <source>
        <dbReference type="EMBL" id="AGG91341.1"/>
    </source>
</evidence>
<name>M4NNV6_9CAUD</name>